<proteinExistence type="predicted"/>
<evidence type="ECO:0000313" key="1">
    <source>
        <dbReference type="EMBL" id="QCP34283.1"/>
    </source>
</evidence>
<protein>
    <submittedName>
        <fullName evidence="1">Minor capsid protein</fullName>
    </submittedName>
</protein>
<gene>
    <name evidence="1" type="ORF">AR1Y2_0829</name>
</gene>
<dbReference type="OrthoDB" id="3197444at2"/>
<organism evidence="1 2">
    <name type="scientific">Anaerostipes rhamnosivorans</name>
    <dbReference type="NCBI Taxonomy" id="1229621"/>
    <lineage>
        <taxon>Bacteria</taxon>
        <taxon>Bacillati</taxon>
        <taxon>Bacillota</taxon>
        <taxon>Clostridia</taxon>
        <taxon>Lachnospirales</taxon>
        <taxon>Lachnospiraceae</taxon>
        <taxon>Anaerostipes</taxon>
    </lineage>
</organism>
<name>A0A4P8IEP6_9FIRM</name>
<dbReference type="AlphaFoldDB" id="A0A4P8IEP6"/>
<keyword evidence="2" id="KW-1185">Reference proteome</keyword>
<dbReference type="Pfam" id="PF06152">
    <property type="entry name" value="Phage_min_cap2"/>
    <property type="match status" value="1"/>
</dbReference>
<reference evidence="1 2" key="1">
    <citation type="submission" date="2019-05" db="EMBL/GenBank/DDBJ databases">
        <title>Complete genome sequencing of Anaerostipes rhamnosivorans.</title>
        <authorList>
            <person name="Bui T.P.N."/>
            <person name="de Vos W.M."/>
        </authorList>
    </citation>
    <scope>NUCLEOTIDE SEQUENCE [LARGE SCALE GENOMIC DNA]</scope>
    <source>
        <strain evidence="1 2">1y2</strain>
    </source>
</reference>
<dbReference type="GO" id="GO:0005198">
    <property type="term" value="F:structural molecule activity"/>
    <property type="evidence" value="ECO:0007669"/>
    <property type="project" value="InterPro"/>
</dbReference>
<dbReference type="EMBL" id="CP040058">
    <property type="protein sequence ID" value="QCP34283.1"/>
    <property type="molecule type" value="Genomic_DNA"/>
</dbReference>
<sequence length="509" mass="59775">MNREYSERLSHGAEKRFLDLEERILRDIVRRIKKTGEITSTADWQLTKYHLLGNSTEQIEKEIKKCLDDSYAMTFEAYDNVINSQYVRYKSLYEQVNQEFIPFDKNLELQQLVEGFQRQSNTDLFNITKSLGFMMPDAWTGKLHFTSVAQTYNNILDAAMMDIASGVFDYESTIRKTVTQLTNSGLRTVHYAQTGWSNRVDVAARRAIMTGISQLSGKMADMNAEKLGTDHFEVDWHGGARPEHRIWQGKVWTKEQLVTVCGLYTVTGLLGANCYHMYYPFVPGISVRSWTDEWLNSKNKEEDVPKEYGGKQYTTYQATQKQRKMETAMRAQREKITLLKEAGTDKEKILDDQIRYNNQLYEYTKFSNKMGLRQQRQRIYSDMKGRVLPRDNSIVKYQKIRYNKDGIIITTDDWTKKEHVKIPGKYRQNAVIETMEEKSGVKYKNRTIYDRKGHMVKQIHSGNHGNEKIHNYGENGEHVHIYRWEKGRIKKRYTREMNQIERKEHGDLS</sequence>
<evidence type="ECO:0000313" key="2">
    <source>
        <dbReference type="Proteomes" id="UP000298653"/>
    </source>
</evidence>
<accession>A0A4P8IEP6</accession>
<dbReference type="KEGG" id="arf:AR1Y2_0829"/>
<dbReference type="RefSeq" id="WP_137327846.1">
    <property type="nucleotide sequence ID" value="NZ_CP040058.1"/>
</dbReference>
<dbReference type="InterPro" id="IPR009319">
    <property type="entry name" value="Phage_A118_VSP1"/>
</dbReference>
<dbReference type="Proteomes" id="UP000298653">
    <property type="component" value="Chromosome"/>
</dbReference>